<sequence length="179" mass="20068">MTMGKLAVVFFVVALHGGACSDGQPGPVGGPRHPQPLAQEPTFRGDVLRPPHRPRQRRPPRDRLHRRGPGATSRAAVAGQAAGLRRRCQLRRGGGHRPEPDVRSGTGRHRLCSDQRLAQRSAVVREIQAFPVPRRGRLLRQRSVHHGRVRGKRLRQHPLLQHDPGGSKRICPRNRRRDL</sequence>
<proteinExistence type="predicted"/>
<feature type="chain" id="PRO_5003773201" evidence="2">
    <location>
        <begin position="24"/>
        <end position="179"/>
    </location>
</feature>
<name>J3KXN1_ORYBR</name>
<dbReference type="Gramene" id="OB01G17370.1">
    <property type="protein sequence ID" value="OB01G17370.1"/>
    <property type="gene ID" value="OB01G17370"/>
</dbReference>
<dbReference type="AlphaFoldDB" id="J3KXN1"/>
<reference evidence="3" key="2">
    <citation type="submission" date="2013-04" db="UniProtKB">
        <authorList>
            <consortium name="EnsemblPlants"/>
        </authorList>
    </citation>
    <scope>IDENTIFICATION</scope>
</reference>
<feature type="region of interest" description="Disordered" evidence="1">
    <location>
        <begin position="23"/>
        <end position="83"/>
    </location>
</feature>
<dbReference type="HOGENOM" id="CLU_1505694_0_0_1"/>
<evidence type="ECO:0000256" key="1">
    <source>
        <dbReference type="SAM" id="MobiDB-lite"/>
    </source>
</evidence>
<evidence type="ECO:0000313" key="4">
    <source>
        <dbReference type="Proteomes" id="UP000006038"/>
    </source>
</evidence>
<dbReference type="Proteomes" id="UP000006038">
    <property type="component" value="Chromosome 1"/>
</dbReference>
<feature type="compositionally biased region" description="Basic residues" evidence="1">
    <location>
        <begin position="170"/>
        <end position="179"/>
    </location>
</feature>
<feature type="compositionally biased region" description="Basic residues" evidence="1">
    <location>
        <begin position="50"/>
        <end position="68"/>
    </location>
</feature>
<reference evidence="3" key="1">
    <citation type="journal article" date="2013" name="Nat. Commun.">
        <title>Whole-genome sequencing of Oryza brachyantha reveals mechanisms underlying Oryza genome evolution.</title>
        <authorList>
            <person name="Chen J."/>
            <person name="Huang Q."/>
            <person name="Gao D."/>
            <person name="Wang J."/>
            <person name="Lang Y."/>
            <person name="Liu T."/>
            <person name="Li B."/>
            <person name="Bai Z."/>
            <person name="Luis Goicoechea J."/>
            <person name="Liang C."/>
            <person name="Chen C."/>
            <person name="Zhang W."/>
            <person name="Sun S."/>
            <person name="Liao Y."/>
            <person name="Zhang X."/>
            <person name="Yang L."/>
            <person name="Song C."/>
            <person name="Wang M."/>
            <person name="Shi J."/>
            <person name="Liu G."/>
            <person name="Liu J."/>
            <person name="Zhou H."/>
            <person name="Zhou W."/>
            <person name="Yu Q."/>
            <person name="An N."/>
            <person name="Chen Y."/>
            <person name="Cai Q."/>
            <person name="Wang B."/>
            <person name="Liu B."/>
            <person name="Min J."/>
            <person name="Huang Y."/>
            <person name="Wu H."/>
            <person name="Li Z."/>
            <person name="Zhang Y."/>
            <person name="Yin Y."/>
            <person name="Song W."/>
            <person name="Jiang J."/>
            <person name="Jackson S.A."/>
            <person name="Wing R.A."/>
            <person name="Wang J."/>
            <person name="Chen M."/>
        </authorList>
    </citation>
    <scope>NUCLEOTIDE SEQUENCE [LARGE SCALE GENOMIC DNA]</scope>
    <source>
        <strain evidence="3">cv. IRGC 101232</strain>
    </source>
</reference>
<feature type="compositionally biased region" description="Basic residues" evidence="1">
    <location>
        <begin position="144"/>
        <end position="156"/>
    </location>
</feature>
<keyword evidence="4" id="KW-1185">Reference proteome</keyword>
<feature type="signal peptide" evidence="2">
    <location>
        <begin position="1"/>
        <end position="23"/>
    </location>
</feature>
<accession>J3KXN1</accession>
<evidence type="ECO:0000313" key="3">
    <source>
        <dbReference type="EnsemblPlants" id="OB01G17370.1"/>
    </source>
</evidence>
<dbReference type="EnsemblPlants" id="OB01G17370.1">
    <property type="protein sequence ID" value="OB01G17370.1"/>
    <property type="gene ID" value="OB01G17370"/>
</dbReference>
<feature type="region of interest" description="Disordered" evidence="1">
    <location>
        <begin position="144"/>
        <end position="179"/>
    </location>
</feature>
<keyword evidence="2" id="KW-0732">Signal</keyword>
<evidence type="ECO:0000256" key="2">
    <source>
        <dbReference type="SAM" id="SignalP"/>
    </source>
</evidence>
<organism evidence="3">
    <name type="scientific">Oryza brachyantha</name>
    <name type="common">malo sina</name>
    <dbReference type="NCBI Taxonomy" id="4533"/>
    <lineage>
        <taxon>Eukaryota</taxon>
        <taxon>Viridiplantae</taxon>
        <taxon>Streptophyta</taxon>
        <taxon>Embryophyta</taxon>
        <taxon>Tracheophyta</taxon>
        <taxon>Spermatophyta</taxon>
        <taxon>Magnoliopsida</taxon>
        <taxon>Liliopsida</taxon>
        <taxon>Poales</taxon>
        <taxon>Poaceae</taxon>
        <taxon>BOP clade</taxon>
        <taxon>Oryzoideae</taxon>
        <taxon>Oryzeae</taxon>
        <taxon>Oryzinae</taxon>
        <taxon>Oryza</taxon>
    </lineage>
</organism>
<protein>
    <submittedName>
        <fullName evidence="3">Uncharacterized protein</fullName>
    </submittedName>
</protein>